<dbReference type="Pfam" id="PF13091">
    <property type="entry name" value="PLDc_2"/>
    <property type="match status" value="1"/>
</dbReference>
<dbReference type="InterPro" id="IPR001736">
    <property type="entry name" value="PLipase_D/transphosphatidylase"/>
</dbReference>
<accession>X1KSF6</accession>
<dbReference type="InterPro" id="IPR025202">
    <property type="entry name" value="PLD-like_dom"/>
</dbReference>
<gene>
    <name evidence="2" type="ORF">S06H3_12712</name>
</gene>
<dbReference type="GO" id="GO:0030572">
    <property type="term" value="F:phosphatidyltransferase activity"/>
    <property type="evidence" value="ECO:0007669"/>
    <property type="project" value="UniProtKB-ARBA"/>
</dbReference>
<organism evidence="2">
    <name type="scientific">marine sediment metagenome</name>
    <dbReference type="NCBI Taxonomy" id="412755"/>
    <lineage>
        <taxon>unclassified sequences</taxon>
        <taxon>metagenomes</taxon>
        <taxon>ecological metagenomes</taxon>
    </lineage>
</organism>
<dbReference type="AlphaFoldDB" id="X1KSF6"/>
<dbReference type="PROSITE" id="PS50035">
    <property type="entry name" value="PLD"/>
    <property type="match status" value="1"/>
</dbReference>
<reference evidence="2" key="1">
    <citation type="journal article" date="2014" name="Front. Microbiol.">
        <title>High frequency of phylogenetically diverse reductive dehalogenase-homologous genes in deep subseafloor sedimentary metagenomes.</title>
        <authorList>
            <person name="Kawai M."/>
            <person name="Futagami T."/>
            <person name="Toyoda A."/>
            <person name="Takaki Y."/>
            <person name="Nishi S."/>
            <person name="Hori S."/>
            <person name="Arai W."/>
            <person name="Tsubouchi T."/>
            <person name="Morono Y."/>
            <person name="Uchiyama I."/>
            <person name="Ito T."/>
            <person name="Fujiyama A."/>
            <person name="Inagaki F."/>
            <person name="Takami H."/>
        </authorList>
    </citation>
    <scope>NUCLEOTIDE SEQUENCE</scope>
    <source>
        <strain evidence="2">Expedition CK06-06</strain>
    </source>
</reference>
<dbReference type="SUPFAM" id="SSF56024">
    <property type="entry name" value="Phospholipase D/nuclease"/>
    <property type="match status" value="1"/>
</dbReference>
<comment type="caution">
    <text evidence="2">The sequence shown here is derived from an EMBL/GenBank/DDBJ whole genome shotgun (WGS) entry which is preliminary data.</text>
</comment>
<evidence type="ECO:0000259" key="1">
    <source>
        <dbReference type="PROSITE" id="PS50035"/>
    </source>
</evidence>
<dbReference type="PANTHER" id="PTHR21248">
    <property type="entry name" value="CARDIOLIPIN SYNTHASE"/>
    <property type="match status" value="1"/>
</dbReference>
<protein>
    <recommendedName>
        <fullName evidence="1">PLD phosphodiesterase domain-containing protein</fullName>
    </recommendedName>
</protein>
<proteinExistence type="predicted"/>
<dbReference type="Gene3D" id="3.30.870.10">
    <property type="entry name" value="Endonuclease Chain A"/>
    <property type="match status" value="1"/>
</dbReference>
<evidence type="ECO:0000313" key="2">
    <source>
        <dbReference type="EMBL" id="GAI09638.1"/>
    </source>
</evidence>
<feature type="domain" description="PLD phosphodiesterase" evidence="1">
    <location>
        <begin position="214"/>
        <end position="241"/>
    </location>
</feature>
<dbReference type="EMBL" id="BARV01006210">
    <property type="protein sequence ID" value="GAI09638.1"/>
    <property type="molecule type" value="Genomic_DNA"/>
</dbReference>
<sequence length="277" mass="33037">MNNESIYNQAIKILEEIFKRNQTIELRNLLNFKIFKSFDYEKLIAMIKYLINKEKILIVDHKNKKFQDYIIKWNEEKILKELPRPKELSFDIIKTCITLPPFSLYGLIDLFKQEEIFLDNLYEEFKSLFDSAERIIKICSPFIEWNGFKYFKNTLLSKAHKKVKIQILGRQLNPNESNSRYSDVRKIYKTFETEGLENYLDIRNYYFLTQEKKLASSIHAKFILIDEKKAYIGSGEIRENSFKKNLELGIILSGEKIKDLIIIFDKIFSQSEVLSFE</sequence>
<dbReference type="GO" id="GO:0032049">
    <property type="term" value="P:cardiolipin biosynthetic process"/>
    <property type="evidence" value="ECO:0007669"/>
    <property type="project" value="UniProtKB-ARBA"/>
</dbReference>
<dbReference type="PANTHER" id="PTHR21248:SF22">
    <property type="entry name" value="PHOSPHOLIPASE D"/>
    <property type="match status" value="1"/>
</dbReference>
<name>X1KSF6_9ZZZZ</name>